<protein>
    <submittedName>
        <fullName evidence="1">Uncharacterized protein</fullName>
    </submittedName>
</protein>
<comment type="caution">
    <text evidence="1">The sequence shown here is derived from an EMBL/GenBank/DDBJ whole genome shotgun (WGS) entry which is preliminary data.</text>
</comment>
<evidence type="ECO:0000313" key="1">
    <source>
        <dbReference type="EMBL" id="GAG23334.1"/>
    </source>
</evidence>
<feature type="non-terminal residue" evidence="1">
    <location>
        <position position="119"/>
    </location>
</feature>
<proteinExistence type="predicted"/>
<reference evidence="1" key="1">
    <citation type="journal article" date="2014" name="Front. Microbiol.">
        <title>High frequency of phylogenetically diverse reductive dehalogenase-homologous genes in deep subseafloor sedimentary metagenomes.</title>
        <authorList>
            <person name="Kawai M."/>
            <person name="Futagami T."/>
            <person name="Toyoda A."/>
            <person name="Takaki Y."/>
            <person name="Nishi S."/>
            <person name="Hori S."/>
            <person name="Arai W."/>
            <person name="Tsubouchi T."/>
            <person name="Morono Y."/>
            <person name="Uchiyama I."/>
            <person name="Ito T."/>
            <person name="Fujiyama A."/>
            <person name="Inagaki F."/>
            <person name="Takami H."/>
        </authorList>
    </citation>
    <scope>NUCLEOTIDE SEQUENCE</scope>
    <source>
        <strain evidence="1">Expedition CK06-06</strain>
    </source>
</reference>
<dbReference type="EMBL" id="BARS01030567">
    <property type="protein sequence ID" value="GAG23334.1"/>
    <property type="molecule type" value="Genomic_DNA"/>
</dbReference>
<organism evidence="1">
    <name type="scientific">marine sediment metagenome</name>
    <dbReference type="NCBI Taxonomy" id="412755"/>
    <lineage>
        <taxon>unclassified sequences</taxon>
        <taxon>metagenomes</taxon>
        <taxon>ecological metagenomes</taxon>
    </lineage>
</organism>
<gene>
    <name evidence="1" type="ORF">S01H1_47669</name>
</gene>
<name>X0VY02_9ZZZZ</name>
<dbReference type="AlphaFoldDB" id="X0VY02"/>
<sequence length="119" mass="13645">MALRALSGHEIVLTTLIYSPSEKVRYPGSRTPEDTVKSFYLSIDNGDYERAYSLILELRWTEEPASYREAVVVEDNIFRGWTEEEEFLRRLKYEIGIKGSGITLNSVNAHVVEELEADT</sequence>
<accession>X0VY02</accession>